<keyword evidence="2" id="KW-1185">Reference proteome</keyword>
<reference evidence="1" key="1">
    <citation type="submission" date="2020-10" db="EMBL/GenBank/DDBJ databases">
        <title>Taxonomic study of unclassified bacteria belonging to the class Ktedonobacteria.</title>
        <authorList>
            <person name="Yabe S."/>
            <person name="Wang C.M."/>
            <person name="Zheng Y."/>
            <person name="Sakai Y."/>
            <person name="Cavaletti L."/>
            <person name="Monciardini P."/>
            <person name="Donadio S."/>
        </authorList>
    </citation>
    <scope>NUCLEOTIDE SEQUENCE</scope>
    <source>
        <strain evidence="1">ID150040</strain>
    </source>
</reference>
<comment type="caution">
    <text evidence="1">The sequence shown here is derived from an EMBL/GenBank/DDBJ whole genome shotgun (WGS) entry which is preliminary data.</text>
</comment>
<evidence type="ECO:0000313" key="2">
    <source>
        <dbReference type="Proteomes" id="UP000597444"/>
    </source>
</evidence>
<protein>
    <submittedName>
        <fullName evidence="1">Uncharacterized protein</fullName>
    </submittedName>
</protein>
<evidence type="ECO:0000313" key="1">
    <source>
        <dbReference type="EMBL" id="GHO98518.1"/>
    </source>
</evidence>
<sequence>MKFHDSTDSHSLSEACHDLHIHRSKLLEDRLKLLHERQGLLEQRMLLLEQVQTLIARLRYYQQWLLEQRHHWKQ</sequence>
<dbReference type="Proteomes" id="UP000597444">
    <property type="component" value="Unassembled WGS sequence"/>
</dbReference>
<name>A0A8J3ITX0_9CHLR</name>
<proteinExistence type="predicted"/>
<gene>
    <name evidence="1" type="ORF">KSF_085660</name>
</gene>
<dbReference type="AlphaFoldDB" id="A0A8J3ITX0"/>
<accession>A0A8J3ITX0</accession>
<organism evidence="1 2">
    <name type="scientific">Reticulibacter mediterranei</name>
    <dbReference type="NCBI Taxonomy" id="2778369"/>
    <lineage>
        <taxon>Bacteria</taxon>
        <taxon>Bacillati</taxon>
        <taxon>Chloroflexota</taxon>
        <taxon>Ktedonobacteria</taxon>
        <taxon>Ktedonobacterales</taxon>
        <taxon>Reticulibacteraceae</taxon>
        <taxon>Reticulibacter</taxon>
    </lineage>
</organism>
<dbReference type="EMBL" id="BNJK01000002">
    <property type="protein sequence ID" value="GHO98518.1"/>
    <property type="molecule type" value="Genomic_DNA"/>
</dbReference>